<dbReference type="Proteomes" id="UP000248916">
    <property type="component" value="Unassembled WGS sequence"/>
</dbReference>
<dbReference type="InterPro" id="IPR044843">
    <property type="entry name" value="Trans_IPPS_bact-type"/>
</dbReference>
<dbReference type="InterPro" id="IPR008949">
    <property type="entry name" value="Isoprenoid_synthase_dom_sf"/>
</dbReference>
<gene>
    <name evidence="1" type="ORF">LX81_01678</name>
</gene>
<dbReference type="GO" id="GO:0051996">
    <property type="term" value="F:squalene synthase [NAD(P)H] activity"/>
    <property type="evidence" value="ECO:0007669"/>
    <property type="project" value="InterPro"/>
</dbReference>
<dbReference type="InterPro" id="IPR033904">
    <property type="entry name" value="Trans_IPPS_HH"/>
</dbReference>
<dbReference type="SFLD" id="SFLDG01018">
    <property type="entry name" value="Squalene/Phytoene_Synthase_Lik"/>
    <property type="match status" value="1"/>
</dbReference>
<protein>
    <submittedName>
        <fullName evidence="1">Farnesyl-diphosphate farnesyltransferase</fullName>
    </submittedName>
</protein>
<name>A0A2W7NFU3_9RHOB</name>
<comment type="caution">
    <text evidence="1">The sequence shown here is derived from an EMBL/GenBank/DDBJ whole genome shotgun (WGS) entry which is preliminary data.</text>
</comment>
<dbReference type="PANTHER" id="PTHR31480">
    <property type="entry name" value="BIFUNCTIONAL LYCOPENE CYCLASE/PHYTOENE SYNTHASE"/>
    <property type="match status" value="1"/>
</dbReference>
<dbReference type="Gene3D" id="1.10.600.10">
    <property type="entry name" value="Farnesyl Diphosphate Synthase"/>
    <property type="match status" value="1"/>
</dbReference>
<dbReference type="RefSeq" id="WP_234822536.1">
    <property type="nucleotide sequence ID" value="NZ_QKZL01000005.1"/>
</dbReference>
<dbReference type="SFLD" id="SFLDG01212">
    <property type="entry name" value="Phytoene_synthase_like"/>
    <property type="match status" value="1"/>
</dbReference>
<dbReference type="InterPro" id="IPR002060">
    <property type="entry name" value="Squ/phyt_synthse"/>
</dbReference>
<keyword evidence="1" id="KW-0808">Transferase</keyword>
<dbReference type="Pfam" id="PF00494">
    <property type="entry name" value="SQS_PSY"/>
    <property type="match status" value="1"/>
</dbReference>
<dbReference type="GO" id="GO:0016114">
    <property type="term" value="P:terpenoid biosynthetic process"/>
    <property type="evidence" value="ECO:0007669"/>
    <property type="project" value="UniProtKB-ARBA"/>
</dbReference>
<dbReference type="AlphaFoldDB" id="A0A2W7NFU3"/>
<dbReference type="GO" id="GO:0004311">
    <property type="term" value="F:geranylgeranyl diphosphate synthase activity"/>
    <property type="evidence" value="ECO:0007669"/>
    <property type="project" value="InterPro"/>
</dbReference>
<sequence>MKDGSLPEIWRQRSLEEIVAGSGSSFRYGMRVLPAARREAIYATYAFCRIVDDIVDGAGTPDLKAARLAFWEDEITAVFAGRPETPLGAKLEIAAQRFDLPEAEFHLVLDGMRMDIEPIVAPTGEVLDRYIRRVAGAVGLLSMRIFGAWRGAPSERFALALAEAMQLTNILRDVEEDAGMGRIYIPREVLVLTGVPADPARIAAAPNLPLARAELGRRARAAFREAARDVAPHGRVRLAPALLMMGPYERLLRQMERDWRVPSPRPGWRKAVDGLYCMARGGRTA</sequence>
<accession>A0A2W7NFU3</accession>
<reference evidence="1 2" key="1">
    <citation type="submission" date="2018-06" db="EMBL/GenBank/DDBJ databases">
        <title>Genomic Encyclopedia of Archaeal and Bacterial Type Strains, Phase II (KMG-II): from individual species to whole genera.</title>
        <authorList>
            <person name="Goeker M."/>
        </authorList>
    </citation>
    <scope>NUCLEOTIDE SEQUENCE [LARGE SCALE GENOMIC DNA]</scope>
    <source>
        <strain evidence="1 2">DSM 22009</strain>
    </source>
</reference>
<dbReference type="SUPFAM" id="SSF48576">
    <property type="entry name" value="Terpenoid synthases"/>
    <property type="match status" value="1"/>
</dbReference>
<evidence type="ECO:0000313" key="2">
    <source>
        <dbReference type="Proteomes" id="UP000248916"/>
    </source>
</evidence>
<dbReference type="SFLD" id="SFLDS00005">
    <property type="entry name" value="Isoprenoid_Synthase_Type_I"/>
    <property type="match status" value="1"/>
</dbReference>
<evidence type="ECO:0000313" key="1">
    <source>
        <dbReference type="EMBL" id="PZX17047.1"/>
    </source>
</evidence>
<organism evidence="1 2">
    <name type="scientific">Palleronia aestuarii</name>
    <dbReference type="NCBI Taxonomy" id="568105"/>
    <lineage>
        <taxon>Bacteria</taxon>
        <taxon>Pseudomonadati</taxon>
        <taxon>Pseudomonadota</taxon>
        <taxon>Alphaproteobacteria</taxon>
        <taxon>Rhodobacterales</taxon>
        <taxon>Roseobacteraceae</taxon>
        <taxon>Palleronia</taxon>
    </lineage>
</organism>
<dbReference type="CDD" id="cd00683">
    <property type="entry name" value="Trans_IPPS_HH"/>
    <property type="match status" value="1"/>
</dbReference>
<keyword evidence="2" id="KW-1185">Reference proteome</keyword>
<proteinExistence type="predicted"/>
<dbReference type="EMBL" id="QKZL01000005">
    <property type="protein sequence ID" value="PZX17047.1"/>
    <property type="molecule type" value="Genomic_DNA"/>
</dbReference>